<organism evidence="1">
    <name type="scientific">Anguilla anguilla</name>
    <name type="common">European freshwater eel</name>
    <name type="synonym">Muraena anguilla</name>
    <dbReference type="NCBI Taxonomy" id="7936"/>
    <lineage>
        <taxon>Eukaryota</taxon>
        <taxon>Metazoa</taxon>
        <taxon>Chordata</taxon>
        <taxon>Craniata</taxon>
        <taxon>Vertebrata</taxon>
        <taxon>Euteleostomi</taxon>
        <taxon>Actinopterygii</taxon>
        <taxon>Neopterygii</taxon>
        <taxon>Teleostei</taxon>
        <taxon>Anguilliformes</taxon>
        <taxon>Anguillidae</taxon>
        <taxon>Anguilla</taxon>
    </lineage>
</organism>
<reference evidence="1" key="1">
    <citation type="submission" date="2014-11" db="EMBL/GenBank/DDBJ databases">
        <authorList>
            <person name="Amaro Gonzalez C."/>
        </authorList>
    </citation>
    <scope>NUCLEOTIDE SEQUENCE</scope>
</reference>
<dbReference type="AlphaFoldDB" id="A0A0E9Q4V0"/>
<evidence type="ECO:0000313" key="1">
    <source>
        <dbReference type="EMBL" id="JAH11749.1"/>
    </source>
</evidence>
<sequence>MSLFKILVLFQVKTHFCMKKKMFDILKSVLTQITGHNSLAELWDIRVKNNHF</sequence>
<protein>
    <submittedName>
        <fullName evidence="1">Uncharacterized protein</fullName>
    </submittedName>
</protein>
<reference evidence="1" key="2">
    <citation type="journal article" date="2015" name="Fish Shellfish Immunol.">
        <title>Early steps in the European eel (Anguilla anguilla)-Vibrio vulnificus interaction in the gills: Role of the RtxA13 toxin.</title>
        <authorList>
            <person name="Callol A."/>
            <person name="Pajuelo D."/>
            <person name="Ebbesson L."/>
            <person name="Teles M."/>
            <person name="MacKenzie S."/>
            <person name="Amaro C."/>
        </authorList>
    </citation>
    <scope>NUCLEOTIDE SEQUENCE</scope>
</reference>
<dbReference type="EMBL" id="GBXM01097676">
    <property type="protein sequence ID" value="JAH10901.1"/>
    <property type="molecule type" value="Transcribed_RNA"/>
</dbReference>
<name>A0A0E9Q4V0_ANGAN</name>
<proteinExistence type="predicted"/>
<accession>A0A0E9Q4V0</accession>
<dbReference type="EMBL" id="GBXM01096828">
    <property type="protein sequence ID" value="JAH11749.1"/>
    <property type="molecule type" value="Transcribed_RNA"/>
</dbReference>